<dbReference type="CDD" id="cd05387">
    <property type="entry name" value="BY-kinase"/>
    <property type="match status" value="1"/>
</dbReference>
<dbReference type="Pfam" id="PF02706">
    <property type="entry name" value="Wzz"/>
    <property type="match status" value="1"/>
</dbReference>
<keyword evidence="10" id="KW-0418">Kinase</keyword>
<comment type="similarity">
    <text evidence="3">Belongs to the etk/wzc family.</text>
</comment>
<evidence type="ECO:0000256" key="15">
    <source>
        <dbReference type="ARBA" id="ARBA00051245"/>
    </source>
</evidence>
<dbReference type="InterPro" id="IPR005702">
    <property type="entry name" value="Wzc-like_C"/>
</dbReference>
<evidence type="ECO:0000256" key="3">
    <source>
        <dbReference type="ARBA" id="ARBA00008883"/>
    </source>
</evidence>
<keyword evidence="6" id="KW-0997">Cell inner membrane</keyword>
<sequence length="722" mass="76222">MNRLITTSNQAIVPSRPFADLELLSTGRGAPLRTGLEEMLAAAYRQRFVILAALAFALAVGAFLALTATPRYTAVASVQVDEQTPQVFAQNSLEPAADPKNAERFLQTQIDLAQSRTIAEAVAANTQLARSPDSLKALGVDPAADPDTVERQVIAKLQDGIQVAIGLNTRVARISFTSSDRDVSARIANAFANSLIAANLQRKNQTSARAKQYLQQQLGEAKKRLEGSERKMLAYARSADLTTGLVDGAGGSATPGSMRAQQLGLMTASLAQATARRIDAQQQWAQVSRTDPLTLPEVQGNKAVQDLVAQRAQLQAALQEERQRHTDEHPGVQGAVAKIAELNGQIGGFASRIKASFRGEYIAAAQQERQIAGTVAGLRGATMSERERGVGFNSLAREVETNKAFYDGLLQRYKEVAAAAGAAAANISLVDPAWPPIAADSTLGRDLALAGVSGLLIALVVGGARERMHNVVRTTDDLEQSVHLASLGCVPRIPRNGPTAAALQNPDSAPAEAYHSIAVSLQQATPAGLPKTLLITSSTSSEGKSTSALGIARSLAAMGKRVIVVDADLRRARGMRSANDEDAPPGFSDLLAGWTTARDAVQAADQAGVSIVPAGEVTTSPVHLLSADHMQQAFEELLQDCDIVIVDGPPIMGLADAVLLARNVEAVLVVVEANRTLTTEIDVAISRLPQSNIIGAVITKFDAKSAGVRYGGYNYYTYGQAS</sequence>
<keyword evidence="8 16" id="KW-0812">Transmembrane</keyword>
<comment type="similarity">
    <text evidence="2">Belongs to the CpsD/CapB family.</text>
</comment>
<dbReference type="InterPro" id="IPR003856">
    <property type="entry name" value="LPS_length_determ_N"/>
</dbReference>
<evidence type="ECO:0000256" key="16">
    <source>
        <dbReference type="SAM" id="Phobius"/>
    </source>
</evidence>
<evidence type="ECO:0000256" key="10">
    <source>
        <dbReference type="ARBA" id="ARBA00022777"/>
    </source>
</evidence>
<proteinExistence type="inferred from homology"/>
<feature type="domain" description="Polysaccharide chain length determinant N-terminal" evidence="17">
    <location>
        <begin position="36"/>
        <end position="125"/>
    </location>
</feature>
<evidence type="ECO:0000256" key="1">
    <source>
        <dbReference type="ARBA" id="ARBA00004429"/>
    </source>
</evidence>
<evidence type="ECO:0000259" key="17">
    <source>
        <dbReference type="Pfam" id="PF02706"/>
    </source>
</evidence>
<dbReference type="RefSeq" id="WP_264881038.1">
    <property type="nucleotide sequence ID" value="NZ_JAPDOB010000001.1"/>
</dbReference>
<dbReference type="Gene3D" id="3.40.50.300">
    <property type="entry name" value="P-loop containing nucleotide triphosphate hydrolases"/>
    <property type="match status" value="1"/>
</dbReference>
<dbReference type="EC" id="2.7.10.2" evidence="4"/>
<evidence type="ECO:0000256" key="11">
    <source>
        <dbReference type="ARBA" id="ARBA00022840"/>
    </source>
</evidence>
<keyword evidence="13 16" id="KW-0472">Membrane</keyword>
<evidence type="ECO:0000256" key="6">
    <source>
        <dbReference type="ARBA" id="ARBA00022519"/>
    </source>
</evidence>
<evidence type="ECO:0000256" key="12">
    <source>
        <dbReference type="ARBA" id="ARBA00022989"/>
    </source>
</evidence>
<comment type="catalytic activity">
    <reaction evidence="15">
        <text>L-tyrosyl-[protein] + ATP = O-phospho-L-tyrosyl-[protein] + ADP + H(+)</text>
        <dbReference type="Rhea" id="RHEA:10596"/>
        <dbReference type="Rhea" id="RHEA-COMP:10136"/>
        <dbReference type="Rhea" id="RHEA-COMP:20101"/>
        <dbReference type="ChEBI" id="CHEBI:15378"/>
        <dbReference type="ChEBI" id="CHEBI:30616"/>
        <dbReference type="ChEBI" id="CHEBI:46858"/>
        <dbReference type="ChEBI" id="CHEBI:61978"/>
        <dbReference type="ChEBI" id="CHEBI:456216"/>
        <dbReference type="EC" id="2.7.10.2"/>
    </reaction>
</comment>
<evidence type="ECO:0000313" key="20">
    <source>
        <dbReference type="Proteomes" id="UP001526246"/>
    </source>
</evidence>
<dbReference type="EMBL" id="JAPDOB010000001">
    <property type="protein sequence ID" value="MCW3796992.1"/>
    <property type="molecule type" value="Genomic_DNA"/>
</dbReference>
<evidence type="ECO:0000256" key="7">
    <source>
        <dbReference type="ARBA" id="ARBA00022679"/>
    </source>
</evidence>
<evidence type="ECO:0000256" key="9">
    <source>
        <dbReference type="ARBA" id="ARBA00022741"/>
    </source>
</evidence>
<feature type="transmembrane region" description="Helical" evidence="16">
    <location>
        <begin position="48"/>
        <end position="68"/>
    </location>
</feature>
<accession>A0ABT3JD54</accession>
<dbReference type="InterPro" id="IPR050445">
    <property type="entry name" value="Bact_polysacc_biosynth/exp"/>
</dbReference>
<evidence type="ECO:0000256" key="2">
    <source>
        <dbReference type="ARBA" id="ARBA00007316"/>
    </source>
</evidence>
<keyword evidence="20" id="KW-1185">Reference proteome</keyword>
<dbReference type="PANTHER" id="PTHR32309:SF13">
    <property type="entry name" value="FERRIC ENTEROBACTIN TRANSPORT PROTEIN FEPE"/>
    <property type="match status" value="1"/>
</dbReference>
<feature type="domain" description="AAA" evidence="18">
    <location>
        <begin position="543"/>
        <end position="673"/>
    </location>
</feature>
<dbReference type="InterPro" id="IPR027417">
    <property type="entry name" value="P-loop_NTPase"/>
</dbReference>
<evidence type="ECO:0000256" key="13">
    <source>
        <dbReference type="ARBA" id="ARBA00023136"/>
    </source>
</evidence>
<reference evidence="19 20" key="1">
    <citation type="submission" date="2022-10" db="EMBL/GenBank/DDBJ databases">
        <title>Sphingomonas sp.</title>
        <authorList>
            <person name="Jin C."/>
        </authorList>
    </citation>
    <scope>NUCLEOTIDE SEQUENCE [LARGE SCALE GENOMIC DNA]</scope>
    <source>
        <strain evidence="19 20">BN140010</strain>
    </source>
</reference>
<evidence type="ECO:0000256" key="5">
    <source>
        <dbReference type="ARBA" id="ARBA00022475"/>
    </source>
</evidence>
<evidence type="ECO:0000256" key="14">
    <source>
        <dbReference type="ARBA" id="ARBA00023137"/>
    </source>
</evidence>
<keyword evidence="5" id="KW-1003">Cell membrane</keyword>
<evidence type="ECO:0000259" key="18">
    <source>
        <dbReference type="Pfam" id="PF13614"/>
    </source>
</evidence>
<evidence type="ECO:0000313" key="19">
    <source>
        <dbReference type="EMBL" id="MCW3796992.1"/>
    </source>
</evidence>
<name>A0ABT3JD54_9SPHN</name>
<keyword evidence="7" id="KW-0808">Transferase</keyword>
<protein>
    <recommendedName>
        <fullName evidence="4">non-specific protein-tyrosine kinase</fullName>
        <ecNumber evidence="4">2.7.10.2</ecNumber>
    </recommendedName>
</protein>
<comment type="caution">
    <text evidence="19">The sequence shown here is derived from an EMBL/GenBank/DDBJ whole genome shotgun (WGS) entry which is preliminary data.</text>
</comment>
<dbReference type="Pfam" id="PF13614">
    <property type="entry name" value="AAA_31"/>
    <property type="match status" value="1"/>
</dbReference>
<dbReference type="Proteomes" id="UP001526246">
    <property type="component" value="Unassembled WGS sequence"/>
</dbReference>
<evidence type="ECO:0000256" key="4">
    <source>
        <dbReference type="ARBA" id="ARBA00011903"/>
    </source>
</evidence>
<organism evidence="19 20">
    <name type="scientific">Sphingomonas arvum</name>
    <dbReference type="NCBI Taxonomy" id="2992113"/>
    <lineage>
        <taxon>Bacteria</taxon>
        <taxon>Pseudomonadati</taxon>
        <taxon>Pseudomonadota</taxon>
        <taxon>Alphaproteobacteria</taxon>
        <taxon>Sphingomonadales</taxon>
        <taxon>Sphingomonadaceae</taxon>
        <taxon>Sphingomonas</taxon>
    </lineage>
</organism>
<dbReference type="SUPFAM" id="SSF52540">
    <property type="entry name" value="P-loop containing nucleoside triphosphate hydrolases"/>
    <property type="match status" value="1"/>
</dbReference>
<dbReference type="PANTHER" id="PTHR32309">
    <property type="entry name" value="TYROSINE-PROTEIN KINASE"/>
    <property type="match status" value="1"/>
</dbReference>
<comment type="subcellular location">
    <subcellularLocation>
        <location evidence="1">Cell inner membrane</location>
        <topology evidence="1">Multi-pass membrane protein</topology>
    </subcellularLocation>
</comment>
<keyword evidence="14" id="KW-0829">Tyrosine-protein kinase</keyword>
<gene>
    <name evidence="19" type="ORF">OMW55_04125</name>
</gene>
<keyword evidence="12 16" id="KW-1133">Transmembrane helix</keyword>
<evidence type="ECO:0000256" key="8">
    <source>
        <dbReference type="ARBA" id="ARBA00022692"/>
    </source>
</evidence>
<dbReference type="NCBIfam" id="TIGR01007">
    <property type="entry name" value="eps_fam"/>
    <property type="match status" value="1"/>
</dbReference>
<keyword evidence="11" id="KW-0067">ATP-binding</keyword>
<keyword evidence="9" id="KW-0547">Nucleotide-binding</keyword>
<dbReference type="InterPro" id="IPR025669">
    <property type="entry name" value="AAA_dom"/>
</dbReference>